<sequence length="807" mass="90946">MGRLSLKAKLLTNYRIHTMAEPLVAGICVGEVEPISENASEASIELVDFVAGPSSQGHFNQSIEQAADVHNFRANSFLKKSTLSQWFPQIQYDEGDSWRIYLSRRSRALLMQISLISAILAANLALTIFAVTHYGSQNGVGTIYEGDCNRVKTLDQWLHLLINLLSTGMLSASNYCMQLQAAPTRADIDRAHQARSHEENRAHQEGQWLDIGVPSLRNLRYISAWRRVAWALLAISSIPIHLIYNSAVFQSLASNDYTIAVVKDSFINGSSWDLATAEINRRGDFGWDELRVNPKDRNYTAIITSMQEDVLTAGWEEMNISDCFALYNDYFTPQGNGVIFVKNDTGSEDDSLLMYVSIIPRSDDWAKNMWALMNASTTNFVAISPDLPVTKWFLGPKRYEVSHCRVQSPETITNKCRFEYSPPIMYAVCALNFIKASVMLCIWFMRKWQDAERSDADKAIIYTLGDAIASFMRKPDPTTIDMGLSTKDDFIRRRPWRSRLVKHPFTLNRDPRKWKGKKKRMFWFTAASIQRWFILLFFCCLTVAIAAILLGISFTSLRRRHFPTTISGLWQLGFGNLTPYTYLVIGLPREDPRGLIANVLVANFPQLVLSILYIFYNAMLSIFLVQREFSRMCLKERKPLRVSEPIGIQRSSYFISLPLRYGIPLHTSSGILHWLISQSLFLARITAICADGSPEVCPGGQVDVVNSFSTCGYSPIAVFMTLIVGALVILSVVGMGLRKYDGTMSMVSTNSMAISAACHVLQEDREDGYLLPVQWGVVEMKDGIGKCAFTTAPFDTIQMPVPGLKYR</sequence>
<proteinExistence type="predicted"/>
<comment type="caution">
    <text evidence="1">The sequence shown here is derived from an EMBL/GenBank/DDBJ whole genome shotgun (WGS) entry which is preliminary data.</text>
</comment>
<evidence type="ECO:0000313" key="2">
    <source>
        <dbReference type="Proteomes" id="UP001497700"/>
    </source>
</evidence>
<dbReference type="EMBL" id="MU393446">
    <property type="protein sequence ID" value="KAI4867539.1"/>
    <property type="molecule type" value="Genomic_DNA"/>
</dbReference>
<accession>A0ACB9Z8X0</accession>
<organism evidence="1 2">
    <name type="scientific">Hypoxylon rubiginosum</name>
    <dbReference type="NCBI Taxonomy" id="110542"/>
    <lineage>
        <taxon>Eukaryota</taxon>
        <taxon>Fungi</taxon>
        <taxon>Dikarya</taxon>
        <taxon>Ascomycota</taxon>
        <taxon>Pezizomycotina</taxon>
        <taxon>Sordariomycetes</taxon>
        <taxon>Xylariomycetidae</taxon>
        <taxon>Xylariales</taxon>
        <taxon>Hypoxylaceae</taxon>
        <taxon>Hypoxylon</taxon>
    </lineage>
</organism>
<reference evidence="1 2" key="1">
    <citation type="journal article" date="2022" name="New Phytol.">
        <title>Ecological generalism drives hyperdiversity of secondary metabolite gene clusters in xylarialean endophytes.</title>
        <authorList>
            <person name="Franco M.E.E."/>
            <person name="Wisecaver J.H."/>
            <person name="Arnold A.E."/>
            <person name="Ju Y.M."/>
            <person name="Slot J.C."/>
            <person name="Ahrendt S."/>
            <person name="Moore L.P."/>
            <person name="Eastman K.E."/>
            <person name="Scott K."/>
            <person name="Konkel Z."/>
            <person name="Mondo S.J."/>
            <person name="Kuo A."/>
            <person name="Hayes R.D."/>
            <person name="Haridas S."/>
            <person name="Andreopoulos B."/>
            <person name="Riley R."/>
            <person name="LaButti K."/>
            <person name="Pangilinan J."/>
            <person name="Lipzen A."/>
            <person name="Amirebrahimi M."/>
            <person name="Yan J."/>
            <person name="Adam C."/>
            <person name="Keymanesh K."/>
            <person name="Ng V."/>
            <person name="Louie K."/>
            <person name="Northen T."/>
            <person name="Drula E."/>
            <person name="Henrissat B."/>
            <person name="Hsieh H.M."/>
            <person name="Youens-Clark K."/>
            <person name="Lutzoni F."/>
            <person name="Miadlikowska J."/>
            <person name="Eastwood D.C."/>
            <person name="Hamelin R.C."/>
            <person name="Grigoriev I.V."/>
            <person name="U'Ren J.M."/>
        </authorList>
    </citation>
    <scope>NUCLEOTIDE SEQUENCE [LARGE SCALE GENOMIC DNA]</scope>
    <source>
        <strain evidence="1 2">CBS 119005</strain>
    </source>
</reference>
<name>A0ACB9Z8X0_9PEZI</name>
<evidence type="ECO:0000313" key="1">
    <source>
        <dbReference type="EMBL" id="KAI4867539.1"/>
    </source>
</evidence>
<keyword evidence="2" id="KW-1185">Reference proteome</keyword>
<protein>
    <submittedName>
        <fullName evidence="1">Uncharacterized protein</fullName>
    </submittedName>
</protein>
<dbReference type="Proteomes" id="UP001497700">
    <property type="component" value="Unassembled WGS sequence"/>
</dbReference>
<gene>
    <name evidence="1" type="ORF">F4820DRAFT_413405</name>
</gene>